<organism evidence="2 3">
    <name type="scientific">Clupea harengus</name>
    <name type="common">Atlantic herring</name>
    <dbReference type="NCBI Taxonomy" id="7950"/>
    <lineage>
        <taxon>Eukaryota</taxon>
        <taxon>Metazoa</taxon>
        <taxon>Chordata</taxon>
        <taxon>Craniata</taxon>
        <taxon>Vertebrata</taxon>
        <taxon>Euteleostomi</taxon>
        <taxon>Actinopterygii</taxon>
        <taxon>Neopterygii</taxon>
        <taxon>Teleostei</taxon>
        <taxon>Clupei</taxon>
        <taxon>Clupeiformes</taxon>
        <taxon>Clupeoidei</taxon>
        <taxon>Clupeidae</taxon>
        <taxon>Clupea</taxon>
    </lineage>
</organism>
<dbReference type="AlphaFoldDB" id="A0A6P8ERY6"/>
<name>A0A6P8ERY6_CLUHA</name>
<evidence type="ECO:0000313" key="3">
    <source>
        <dbReference type="RefSeq" id="XP_031418928.1"/>
    </source>
</evidence>
<dbReference type="Pfam" id="PF15669">
    <property type="entry name" value="CCDC24"/>
    <property type="match status" value="1"/>
</dbReference>
<feature type="compositionally biased region" description="Polar residues" evidence="1">
    <location>
        <begin position="115"/>
        <end position="127"/>
    </location>
</feature>
<dbReference type="InterPro" id="IPR031367">
    <property type="entry name" value="CCDC24"/>
</dbReference>
<feature type="region of interest" description="Disordered" evidence="1">
    <location>
        <begin position="237"/>
        <end position="338"/>
    </location>
</feature>
<dbReference type="OrthoDB" id="6022633at2759"/>
<proteinExistence type="predicted"/>
<accession>A0A6P8ERY6</accession>
<dbReference type="PANTHER" id="PTHR28601">
    <property type="entry name" value="COILED-COIL DOMAIN-CONTAINING PROTEIN 24"/>
    <property type="match status" value="1"/>
</dbReference>
<dbReference type="RefSeq" id="XP_031418928.1">
    <property type="nucleotide sequence ID" value="XM_031563068.1"/>
</dbReference>
<dbReference type="GeneID" id="105898640"/>
<dbReference type="CTD" id="149473"/>
<feature type="compositionally biased region" description="Low complexity" evidence="1">
    <location>
        <begin position="135"/>
        <end position="157"/>
    </location>
</feature>
<sequence length="470" mass="51068">MEQYQRQHSLWNLIKQYVPDSELAEVRSLIGEALIDVYTDLYSEVELWEQIWRDSTQQWNRPNSTPSPLADPPAIKALLKAEIQLLLLSVRERAAREGRDGDAVLSRYSPSVVSYVLSNGPKTPRSTPENRDTPSRSQSRQSQNGNRSSSQLSSVSSLEDEIESVKMKLNVSHVDDVVSHLQSVLVEDCEALKKDVQFLQEDVERAHHTDHTDGELPEPTVTELKEQRKVIQMDLQRQPLTSGSFSPDKAASKGPLARSRQRTGCRANHLGKYHNPTPLSATAAAMTLPRPPSSQDLAHCTPGAQPSTPHPDRTPGLPPTPDSSAPLPGPVPLEGGCSPDTLLPCLRLGGSRGREPRLLPLSTSPLTSPSELHVVVREGRQDALPANALACDGQNLLSQRSGSDVHQPCTGASILPLPAACGVLEGRTAKRLSLDGLVPCPPAAQKPANRGQSVARRLGHSQMDRLVSPS</sequence>
<dbReference type="KEGG" id="char:105898640"/>
<dbReference type="Proteomes" id="UP000515152">
    <property type="component" value="Chromosome 25"/>
</dbReference>
<reference evidence="3" key="1">
    <citation type="submission" date="2025-08" db="UniProtKB">
        <authorList>
            <consortium name="RefSeq"/>
        </authorList>
    </citation>
    <scope>IDENTIFICATION</scope>
</reference>
<keyword evidence="2" id="KW-1185">Reference proteome</keyword>
<feature type="compositionally biased region" description="Pro residues" evidence="1">
    <location>
        <begin position="316"/>
        <end position="331"/>
    </location>
</feature>
<feature type="region of interest" description="Disordered" evidence="1">
    <location>
        <begin position="442"/>
        <end position="470"/>
    </location>
</feature>
<gene>
    <name evidence="3" type="primary">ccdc24</name>
</gene>
<dbReference type="PANTHER" id="PTHR28601:SF1">
    <property type="entry name" value="COILED-COIL DOMAIN-CONTAINING PROTEIN 24"/>
    <property type="match status" value="1"/>
</dbReference>
<evidence type="ECO:0000313" key="2">
    <source>
        <dbReference type="Proteomes" id="UP000515152"/>
    </source>
</evidence>
<protein>
    <submittedName>
        <fullName evidence="3">Coiled-coil domain-containing protein 24</fullName>
    </submittedName>
</protein>
<evidence type="ECO:0000256" key="1">
    <source>
        <dbReference type="SAM" id="MobiDB-lite"/>
    </source>
</evidence>
<feature type="region of interest" description="Disordered" evidence="1">
    <location>
        <begin position="115"/>
        <end position="157"/>
    </location>
</feature>